<sequence length="75" mass="7932">MSGVGAAAVVPNLARGSAYLRAESASMVYASEVRGFRMALAMQEPYRPAGRIALVSALMVAKDELSTERAVFTIP</sequence>
<reference evidence="1" key="1">
    <citation type="journal article" date="2019" name="Beilstein J. Org. Chem.">
        <title>Nanangenines: drimane sesquiterpenoids as the dominant metabolite cohort of a novel Australian fungus, Aspergillus nanangensis.</title>
        <authorList>
            <person name="Lacey H.J."/>
            <person name="Gilchrist C.L.M."/>
            <person name="Crombie A."/>
            <person name="Kalaitzis J.A."/>
            <person name="Vuong D."/>
            <person name="Rutledge P.J."/>
            <person name="Turner P."/>
            <person name="Pitt J.I."/>
            <person name="Lacey E."/>
            <person name="Chooi Y.H."/>
            <person name="Piggott A.M."/>
        </authorList>
    </citation>
    <scope>NUCLEOTIDE SEQUENCE</scope>
    <source>
        <strain evidence="1">MST-FP2251</strain>
    </source>
</reference>
<dbReference type="AlphaFoldDB" id="A0AAD4GP53"/>
<accession>A0AAD4GP53</accession>
<protein>
    <submittedName>
        <fullName evidence="1">Uncharacterized protein</fullName>
    </submittedName>
</protein>
<comment type="caution">
    <text evidence="1">The sequence shown here is derived from an EMBL/GenBank/DDBJ whole genome shotgun (WGS) entry which is preliminary data.</text>
</comment>
<dbReference type="Proteomes" id="UP001194746">
    <property type="component" value="Unassembled WGS sequence"/>
</dbReference>
<evidence type="ECO:0000313" key="1">
    <source>
        <dbReference type="EMBL" id="KAF9882988.1"/>
    </source>
</evidence>
<name>A0AAD4GP53_ASPNN</name>
<gene>
    <name evidence="1" type="ORF">FE257_004358</name>
</gene>
<evidence type="ECO:0000313" key="2">
    <source>
        <dbReference type="Proteomes" id="UP001194746"/>
    </source>
</evidence>
<reference evidence="1" key="2">
    <citation type="submission" date="2020-02" db="EMBL/GenBank/DDBJ databases">
        <authorList>
            <person name="Gilchrist C.L.M."/>
            <person name="Chooi Y.-H."/>
        </authorList>
    </citation>
    <scope>NUCLEOTIDE SEQUENCE</scope>
    <source>
        <strain evidence="1">MST-FP2251</strain>
    </source>
</reference>
<keyword evidence="2" id="KW-1185">Reference proteome</keyword>
<dbReference type="EMBL" id="VCAU01000195">
    <property type="protein sequence ID" value="KAF9882988.1"/>
    <property type="molecule type" value="Genomic_DNA"/>
</dbReference>
<proteinExistence type="predicted"/>
<organism evidence="1 2">
    <name type="scientific">Aspergillus nanangensis</name>
    <dbReference type="NCBI Taxonomy" id="2582783"/>
    <lineage>
        <taxon>Eukaryota</taxon>
        <taxon>Fungi</taxon>
        <taxon>Dikarya</taxon>
        <taxon>Ascomycota</taxon>
        <taxon>Pezizomycotina</taxon>
        <taxon>Eurotiomycetes</taxon>
        <taxon>Eurotiomycetidae</taxon>
        <taxon>Eurotiales</taxon>
        <taxon>Aspergillaceae</taxon>
        <taxon>Aspergillus</taxon>
        <taxon>Aspergillus subgen. Circumdati</taxon>
    </lineage>
</organism>